<dbReference type="Proteomes" id="UP000583387">
    <property type="component" value="Unassembled WGS sequence"/>
</dbReference>
<keyword evidence="3" id="KW-0328">Glycosyltransferase</keyword>
<organism evidence="3 4">
    <name type="scientific">Zestomonas carbonaria</name>
    <dbReference type="NCBI Taxonomy" id="2762745"/>
    <lineage>
        <taxon>Bacteria</taxon>
        <taxon>Pseudomonadati</taxon>
        <taxon>Pseudomonadota</taxon>
        <taxon>Gammaproteobacteria</taxon>
        <taxon>Pseudomonadales</taxon>
        <taxon>Pseudomonadaceae</taxon>
        <taxon>Zestomonas</taxon>
    </lineage>
</organism>
<proteinExistence type="predicted"/>
<dbReference type="PANTHER" id="PTHR12526">
    <property type="entry name" value="GLYCOSYLTRANSFERASE"/>
    <property type="match status" value="1"/>
</dbReference>
<evidence type="ECO:0000259" key="1">
    <source>
        <dbReference type="Pfam" id="PF00534"/>
    </source>
</evidence>
<reference evidence="3 4" key="1">
    <citation type="submission" date="2020-08" db="EMBL/GenBank/DDBJ databases">
        <authorList>
            <person name="Criscuolo A."/>
        </authorList>
    </citation>
    <scope>NUCLEOTIDE SEQUENCE [LARGE SCALE GENOMIC DNA]</scope>
    <source>
        <strain evidence="3">CIP111764</strain>
    </source>
</reference>
<evidence type="ECO:0000259" key="2">
    <source>
        <dbReference type="Pfam" id="PF13439"/>
    </source>
</evidence>
<comment type="caution">
    <text evidence="3">The sequence shown here is derived from an EMBL/GenBank/DDBJ whole genome shotgun (WGS) entry which is preliminary data.</text>
</comment>
<gene>
    <name evidence="3" type="primary">mshA_2</name>
    <name evidence="3" type="ORF">PSEWESI4_01320</name>
</gene>
<dbReference type="RefSeq" id="WP_187670404.1">
    <property type="nucleotide sequence ID" value="NZ_CAJFCI010000029.1"/>
</dbReference>
<dbReference type="EC" id="2.4.1.250" evidence="3"/>
<dbReference type="Pfam" id="PF13439">
    <property type="entry name" value="Glyco_transf_4"/>
    <property type="match status" value="1"/>
</dbReference>
<sequence length="379" mass="42711">MSRKIKVLQLQNRYNVNASDLAEQVIQGLPVDRFEVTTAFLRDRPQPGGPESRAPRSVYFDFRQSDLKGLRLRALWRLYKLCREERFDVVIAHRFKPMNMLMLLNRWLRIPLCIGVQHGIGDFDRAYRRWEARRLLTSNWRVVGVSRAVRDYLVNCGAGFDTRNTVQINNAIDISRAESLQHPRGQARAMLGLTPEAFVFGTIGRLVPVKGHIYLIEAFARVQARYPQALVAIIGEGRARADLEAAIARHGLQGRVHLLGAKEDALQYVRAYDVFVMPSLSEGLPLALLEGMSGHLPVIGSDIDSLRPILEDCGGHLFRSGDVDDLAARLEQVLELSPQALREEGERAYAYLCEAHGIIDFRRQYLELISEGTPGSTDA</sequence>
<keyword evidence="3" id="KW-0808">Transferase</keyword>
<accession>A0A7U7I880</accession>
<dbReference type="GO" id="GO:1901135">
    <property type="term" value="P:carbohydrate derivative metabolic process"/>
    <property type="evidence" value="ECO:0007669"/>
    <property type="project" value="UniProtKB-ARBA"/>
</dbReference>
<dbReference type="GO" id="GO:0102710">
    <property type="term" value="F:D-inositol-3-phosphate glycosyltransferase activity"/>
    <property type="evidence" value="ECO:0007669"/>
    <property type="project" value="UniProtKB-EC"/>
</dbReference>
<feature type="domain" description="Glycosyl transferase family 1" evidence="1">
    <location>
        <begin position="191"/>
        <end position="339"/>
    </location>
</feature>
<dbReference type="CDD" id="cd03811">
    <property type="entry name" value="GT4_GT28_WabH-like"/>
    <property type="match status" value="1"/>
</dbReference>
<feature type="domain" description="Glycosyltransferase subfamily 4-like N-terminal" evidence="2">
    <location>
        <begin position="24"/>
        <end position="176"/>
    </location>
</feature>
<keyword evidence="4" id="KW-1185">Reference proteome</keyword>
<evidence type="ECO:0000313" key="4">
    <source>
        <dbReference type="Proteomes" id="UP000583387"/>
    </source>
</evidence>
<dbReference type="EMBL" id="CAJFCI010000029">
    <property type="protein sequence ID" value="CAD5107049.1"/>
    <property type="molecule type" value="Genomic_DNA"/>
</dbReference>
<evidence type="ECO:0000313" key="3">
    <source>
        <dbReference type="EMBL" id="CAD5107049.1"/>
    </source>
</evidence>
<dbReference type="SUPFAM" id="SSF53756">
    <property type="entry name" value="UDP-Glycosyltransferase/glycogen phosphorylase"/>
    <property type="match status" value="1"/>
</dbReference>
<dbReference type="InterPro" id="IPR001296">
    <property type="entry name" value="Glyco_trans_1"/>
</dbReference>
<dbReference type="Gene3D" id="3.40.50.2000">
    <property type="entry name" value="Glycogen Phosphorylase B"/>
    <property type="match status" value="2"/>
</dbReference>
<dbReference type="Pfam" id="PF00534">
    <property type="entry name" value="Glycos_transf_1"/>
    <property type="match status" value="1"/>
</dbReference>
<name>A0A7U7I880_9GAMM</name>
<protein>
    <submittedName>
        <fullName evidence="3">D-inositol-3-phosphate glycosyltransferase</fullName>
        <ecNumber evidence="3">2.4.1.250</ecNumber>
    </submittedName>
</protein>
<dbReference type="AlphaFoldDB" id="A0A7U7I880"/>
<dbReference type="InterPro" id="IPR028098">
    <property type="entry name" value="Glyco_trans_4-like_N"/>
</dbReference>